<protein>
    <submittedName>
        <fullName evidence="2">Uncharacterized protein</fullName>
    </submittedName>
</protein>
<keyword evidence="1" id="KW-0472">Membrane</keyword>
<proteinExistence type="predicted"/>
<gene>
    <name evidence="2" type="ORF">N479_22170</name>
</gene>
<dbReference type="AlphaFoldDB" id="A0A0F6A6X5"/>
<feature type="transmembrane region" description="Helical" evidence="1">
    <location>
        <begin position="40"/>
        <end position="62"/>
    </location>
</feature>
<feature type="transmembrane region" description="Helical" evidence="1">
    <location>
        <begin position="7"/>
        <end position="28"/>
    </location>
</feature>
<evidence type="ECO:0000313" key="3">
    <source>
        <dbReference type="Proteomes" id="UP000033434"/>
    </source>
</evidence>
<accession>A0A0F6A6X5</accession>
<name>A0A0F6A6X5_9GAMM</name>
<evidence type="ECO:0000313" key="2">
    <source>
        <dbReference type="EMBL" id="KKE81606.1"/>
    </source>
</evidence>
<dbReference type="Proteomes" id="UP000033434">
    <property type="component" value="Unassembled WGS sequence"/>
</dbReference>
<comment type="caution">
    <text evidence="2">The sequence shown here is derived from an EMBL/GenBank/DDBJ whole genome shotgun (WGS) entry which is preliminary data.</text>
</comment>
<reference evidence="2 3" key="1">
    <citation type="journal article" date="2015" name="BMC Genomics">
        <title>Genome mining reveals unlocked bioactive potential of marine Gram-negative bacteria.</title>
        <authorList>
            <person name="Machado H."/>
            <person name="Sonnenschein E.C."/>
            <person name="Melchiorsen J."/>
            <person name="Gram L."/>
        </authorList>
    </citation>
    <scope>NUCLEOTIDE SEQUENCE [LARGE SCALE GENOMIC DNA]</scope>
    <source>
        <strain evidence="2 3">S4054</strain>
    </source>
</reference>
<evidence type="ECO:0000256" key="1">
    <source>
        <dbReference type="SAM" id="Phobius"/>
    </source>
</evidence>
<keyword evidence="1" id="KW-0812">Transmembrane</keyword>
<organism evidence="2 3">
    <name type="scientific">Pseudoalteromonas luteoviolacea S4054</name>
    <dbReference type="NCBI Taxonomy" id="1129367"/>
    <lineage>
        <taxon>Bacteria</taxon>
        <taxon>Pseudomonadati</taxon>
        <taxon>Pseudomonadota</taxon>
        <taxon>Gammaproteobacteria</taxon>
        <taxon>Alteromonadales</taxon>
        <taxon>Pseudoalteromonadaceae</taxon>
        <taxon>Pseudoalteromonas</taxon>
    </lineage>
</organism>
<dbReference type="EMBL" id="AUXW01000184">
    <property type="protein sequence ID" value="KKE81606.1"/>
    <property type="molecule type" value="Genomic_DNA"/>
</dbReference>
<feature type="transmembrane region" description="Helical" evidence="1">
    <location>
        <begin position="74"/>
        <end position="94"/>
    </location>
</feature>
<keyword evidence="1" id="KW-1133">Transmembrane helix</keyword>
<dbReference type="PATRIC" id="fig|1129367.4.peg.4609"/>
<sequence length="98" mass="11316">MRSEIKFFNVFIEVIIVTSLLISITYLIDELSGFINLRKSLGLWGGIVFVFSPLITTPLAYIFWKHGISKRYKFYLIFTCIHASLGMFLLYALINSQV</sequence>